<dbReference type="EMBL" id="FWYB01000007">
    <property type="protein sequence ID" value="SMC97003.1"/>
    <property type="molecule type" value="Genomic_DNA"/>
</dbReference>
<reference evidence="2 3" key="1">
    <citation type="submission" date="2017-04" db="EMBL/GenBank/DDBJ databases">
        <authorList>
            <person name="Afonso C.L."/>
            <person name="Miller P.J."/>
            <person name="Scott M.A."/>
            <person name="Spackman E."/>
            <person name="Goraichik I."/>
            <person name="Dimitrov K.M."/>
            <person name="Suarez D.L."/>
            <person name="Swayne D.E."/>
        </authorList>
    </citation>
    <scope>NUCLEOTIDE SEQUENCE [LARGE SCALE GENOMIC DNA]</scope>
    <source>
        <strain evidence="2 3">DSM 19625</strain>
    </source>
</reference>
<dbReference type="InterPro" id="IPR008319">
    <property type="entry name" value="GyrI-like_CCH_Lin2189-like"/>
</dbReference>
<dbReference type="Proteomes" id="UP000192678">
    <property type="component" value="Unassembled WGS sequence"/>
</dbReference>
<dbReference type="RefSeq" id="WP_084289883.1">
    <property type="nucleotide sequence ID" value="NZ_FWYB01000007.1"/>
</dbReference>
<evidence type="ECO:0000313" key="3">
    <source>
        <dbReference type="Proteomes" id="UP000192678"/>
    </source>
</evidence>
<accession>A0A1W2DHN5</accession>
<dbReference type="PIRSF" id="PIRSF031644">
    <property type="entry name" value="UCP031644"/>
    <property type="match status" value="1"/>
</dbReference>
<gene>
    <name evidence="2" type="ORF">SAMN04488101_10717</name>
</gene>
<sequence>MEKLDLTKQHKAYYSAKKQPQLIEIEAAQFLSVTGKGDPSEKPYMDKIQALYATAYTIKFLNKAADKDFVVAKLEGLWEFDEEKYPNLSLTEAPAKVPRSEWKYRMLIRVPEYVTQEQVNASIRQVIEKKQIHLAADVELYNMNEGKVVQMLHTGPFANEPETLGQMHEFIKANGLQRNGLHHEIYLSDLRRTPAEKLKTILREPVK</sequence>
<keyword evidence="3" id="KW-1185">Reference proteome</keyword>
<protein>
    <recommendedName>
        <fullName evidence="1">GyrI-like small molecule binding domain-containing protein</fullName>
    </recommendedName>
</protein>
<dbReference type="SUPFAM" id="SSF55136">
    <property type="entry name" value="Probable bacterial effector-binding domain"/>
    <property type="match status" value="1"/>
</dbReference>
<dbReference type="AlphaFoldDB" id="A0A1W2DHN5"/>
<dbReference type="InterPro" id="IPR029442">
    <property type="entry name" value="GyrI-like"/>
</dbReference>
<evidence type="ECO:0000259" key="1">
    <source>
        <dbReference type="Pfam" id="PF06445"/>
    </source>
</evidence>
<dbReference type="Gene3D" id="3.20.80.10">
    <property type="entry name" value="Regulatory factor, effector binding domain"/>
    <property type="match status" value="1"/>
</dbReference>
<proteinExistence type="predicted"/>
<dbReference type="Pfam" id="PF06445">
    <property type="entry name" value="GyrI-like"/>
    <property type="match status" value="1"/>
</dbReference>
<evidence type="ECO:0000313" key="2">
    <source>
        <dbReference type="EMBL" id="SMC97003.1"/>
    </source>
</evidence>
<name>A0A1W2DHN5_9SPHI</name>
<organism evidence="2 3">
    <name type="scientific">Pedobacter nyackensis</name>
    <dbReference type="NCBI Taxonomy" id="475255"/>
    <lineage>
        <taxon>Bacteria</taxon>
        <taxon>Pseudomonadati</taxon>
        <taxon>Bacteroidota</taxon>
        <taxon>Sphingobacteriia</taxon>
        <taxon>Sphingobacteriales</taxon>
        <taxon>Sphingobacteriaceae</taxon>
        <taxon>Pedobacter</taxon>
    </lineage>
</organism>
<dbReference type="InterPro" id="IPR011256">
    <property type="entry name" value="Reg_factor_effector_dom_sf"/>
</dbReference>
<feature type="domain" description="GyrI-like small molecule binding" evidence="1">
    <location>
        <begin position="19"/>
        <end position="203"/>
    </location>
</feature>
<dbReference type="OrthoDB" id="4772335at2"/>